<proteinExistence type="predicted"/>
<dbReference type="AlphaFoldDB" id="A0A3E1Y2L8"/>
<dbReference type="Proteomes" id="UP000260644">
    <property type="component" value="Unassembled WGS sequence"/>
</dbReference>
<comment type="caution">
    <text evidence="1">The sequence shown here is derived from an EMBL/GenBank/DDBJ whole genome shotgun (WGS) entry which is preliminary data.</text>
</comment>
<reference evidence="1 2" key="1">
    <citation type="submission" date="2018-07" db="EMBL/GenBank/DDBJ databases">
        <title>Chitinophaga K2CV101002-2 sp. nov., isolated from a monsoon evergreen broad-leaved forest soil.</title>
        <authorList>
            <person name="Lv Y."/>
        </authorList>
    </citation>
    <scope>NUCLEOTIDE SEQUENCE [LARGE SCALE GENOMIC DNA]</scope>
    <source>
        <strain evidence="1 2">GDMCC 1.1288</strain>
    </source>
</reference>
<evidence type="ECO:0008006" key="3">
    <source>
        <dbReference type="Google" id="ProtNLM"/>
    </source>
</evidence>
<gene>
    <name evidence="1" type="ORF">DVR12_25360</name>
</gene>
<accession>A0A3E1Y2L8</accession>
<dbReference type="EMBL" id="QPMM01000017">
    <property type="protein sequence ID" value="RFS18939.1"/>
    <property type="molecule type" value="Genomic_DNA"/>
</dbReference>
<evidence type="ECO:0000313" key="1">
    <source>
        <dbReference type="EMBL" id="RFS18939.1"/>
    </source>
</evidence>
<organism evidence="1 2">
    <name type="scientific">Chitinophaga silvatica</name>
    <dbReference type="NCBI Taxonomy" id="2282649"/>
    <lineage>
        <taxon>Bacteria</taxon>
        <taxon>Pseudomonadati</taxon>
        <taxon>Bacteroidota</taxon>
        <taxon>Chitinophagia</taxon>
        <taxon>Chitinophagales</taxon>
        <taxon>Chitinophagaceae</taxon>
        <taxon>Chitinophaga</taxon>
    </lineage>
</organism>
<evidence type="ECO:0000313" key="2">
    <source>
        <dbReference type="Proteomes" id="UP000260644"/>
    </source>
</evidence>
<keyword evidence="2" id="KW-1185">Reference proteome</keyword>
<protein>
    <recommendedName>
        <fullName evidence="3">DUF1835 domain-containing protein</fullName>
    </recommendedName>
</protein>
<name>A0A3E1Y2L8_9BACT</name>
<sequence length="307" mass="35881">MRYLHVLNGDSALTLFRQSEVSGEIIICREMMCEGKVKYTNNLSAFFESRAKHLQYHYGIDRKTYYSHVVRELEKMVFFASSTDEIVLWFEYDLFSQVNLLFILHFIANSLFDKQLPISIVDLPHHPTAEDLPKALNKRILLQSDDLALAADIWDAWCMDTPMLLETISKMSTGNLKYIPAAITAHLKRFPDAVTGLSIIESYFLLQLALGSYRWYELYMLFWRDLEIYGFSNFQLDVLVHRMVDAGVIDEREQLLIITSLGQEVLDEQENYLDYVSLEHRWLGGVRLSTTPWRWDQSRNTLVEVEK</sequence>